<evidence type="ECO:0000256" key="2">
    <source>
        <dbReference type="ARBA" id="ARBA00022670"/>
    </source>
</evidence>
<dbReference type="SUPFAM" id="SSF52743">
    <property type="entry name" value="Subtilisin-like"/>
    <property type="match status" value="1"/>
</dbReference>
<dbReference type="InterPro" id="IPR036852">
    <property type="entry name" value="Peptidase_S8/S53_dom_sf"/>
</dbReference>
<organism evidence="7">
    <name type="scientific">candidate division WOR-3 bacterium</name>
    <dbReference type="NCBI Taxonomy" id="2052148"/>
    <lineage>
        <taxon>Bacteria</taxon>
        <taxon>Bacteria division WOR-3</taxon>
    </lineage>
</organism>
<dbReference type="PROSITE" id="PS00138">
    <property type="entry name" value="SUBTILASE_SER"/>
    <property type="match status" value="1"/>
</dbReference>
<feature type="domain" description="Peptidase S8/S53" evidence="6">
    <location>
        <begin position="107"/>
        <end position="391"/>
    </location>
</feature>
<feature type="active site" description="Charge relay system" evidence="5">
    <location>
        <position position="343"/>
    </location>
</feature>
<proteinExistence type="inferred from homology"/>
<comment type="similarity">
    <text evidence="1 5">Belongs to the peptidase S8 family.</text>
</comment>
<dbReference type="EMBL" id="DTHG01000017">
    <property type="protein sequence ID" value="HGW91184.1"/>
    <property type="molecule type" value="Genomic_DNA"/>
</dbReference>
<evidence type="ECO:0000256" key="5">
    <source>
        <dbReference type="PROSITE-ProRule" id="PRU01240"/>
    </source>
</evidence>
<name>A0A7C4Y938_UNCW3</name>
<keyword evidence="3 5" id="KW-0378">Hydrolase</keyword>
<sequence length="489" mass="54708">MIFLFLFMFSKDHILVKAESEEILQSYGVKVLKAHYFNWFSVQVPENKDVLVFIDEIQNKKGILKAEPDIVCKALWSPNDSLYTYQWNLRYYIKLEKAWDIIGGGSEDVKIGILDTGCSFEFFPVPSYERDKVNGTTYRIYPDYKTETFLPGKDFVNNDNHPNDDNGHGTHISGTIAEATDNYIGLAGIAFNVKIVPIKVLDYNGMGNLSTVADGIVWGTDSGDVDVINISLGADGTISYLGEAVRYAYNKNVILVGATGNDGTESIYYPANYDEVIAVGAYNMNGRRASYSNYGYKIDVVGAGGGGTSDNDWIFQQVFMPYINEDTLADLNTYGYFGFIGTSMATPHISALCALMLSINPDLKNYEVMEIIKDNCIDIGETGWDKYTGYGIPDFERCVKEAFMRDKFDKLSDIIDVDETFSLDGIVRVSLKEGYIFPIDLYVIDILGRVIQSIHLVDRAELKIEKNGVYFLYGERRGGIKLTIMKIGG</sequence>
<keyword evidence="4 5" id="KW-0720">Serine protease</keyword>
<dbReference type="InterPro" id="IPR023828">
    <property type="entry name" value="Peptidase_S8_Ser-AS"/>
</dbReference>
<dbReference type="AlphaFoldDB" id="A0A7C4Y938"/>
<dbReference type="Gene3D" id="3.40.50.200">
    <property type="entry name" value="Peptidase S8/S53 domain"/>
    <property type="match status" value="1"/>
</dbReference>
<protein>
    <recommendedName>
        <fullName evidence="6">Peptidase S8/S53 domain-containing protein</fullName>
    </recommendedName>
</protein>
<dbReference type="InterPro" id="IPR015500">
    <property type="entry name" value="Peptidase_S8_subtilisin-rel"/>
</dbReference>
<dbReference type="InterPro" id="IPR000209">
    <property type="entry name" value="Peptidase_S8/S53_dom"/>
</dbReference>
<evidence type="ECO:0000259" key="6">
    <source>
        <dbReference type="Pfam" id="PF00082"/>
    </source>
</evidence>
<keyword evidence="2 5" id="KW-0645">Protease</keyword>
<dbReference type="PROSITE" id="PS51892">
    <property type="entry name" value="SUBTILASE"/>
    <property type="match status" value="1"/>
</dbReference>
<feature type="active site" description="Charge relay system" evidence="5">
    <location>
        <position position="168"/>
    </location>
</feature>
<dbReference type="PANTHER" id="PTHR43806">
    <property type="entry name" value="PEPTIDASE S8"/>
    <property type="match status" value="1"/>
</dbReference>
<evidence type="ECO:0000313" key="7">
    <source>
        <dbReference type="EMBL" id="HGW91184.1"/>
    </source>
</evidence>
<feature type="active site" description="Charge relay system" evidence="5">
    <location>
        <position position="115"/>
    </location>
</feature>
<dbReference type="PRINTS" id="PR00723">
    <property type="entry name" value="SUBTILISIN"/>
</dbReference>
<evidence type="ECO:0000256" key="4">
    <source>
        <dbReference type="ARBA" id="ARBA00022825"/>
    </source>
</evidence>
<dbReference type="PANTHER" id="PTHR43806:SF11">
    <property type="entry name" value="CEREVISIN-RELATED"/>
    <property type="match status" value="1"/>
</dbReference>
<comment type="caution">
    <text evidence="7">The sequence shown here is derived from an EMBL/GenBank/DDBJ whole genome shotgun (WGS) entry which is preliminary data.</text>
</comment>
<evidence type="ECO:0000256" key="3">
    <source>
        <dbReference type="ARBA" id="ARBA00022801"/>
    </source>
</evidence>
<dbReference type="GO" id="GO:0006508">
    <property type="term" value="P:proteolysis"/>
    <property type="evidence" value="ECO:0007669"/>
    <property type="project" value="UniProtKB-KW"/>
</dbReference>
<gene>
    <name evidence="7" type="ORF">ENV67_01410</name>
</gene>
<dbReference type="InterPro" id="IPR050131">
    <property type="entry name" value="Peptidase_S8_subtilisin-like"/>
</dbReference>
<accession>A0A7C4Y938</accession>
<dbReference type="Pfam" id="PF00082">
    <property type="entry name" value="Peptidase_S8"/>
    <property type="match status" value="1"/>
</dbReference>
<reference evidence="7" key="1">
    <citation type="journal article" date="2020" name="mSystems">
        <title>Genome- and Community-Level Interaction Insights into Carbon Utilization and Element Cycling Functions of Hydrothermarchaeota in Hydrothermal Sediment.</title>
        <authorList>
            <person name="Zhou Z."/>
            <person name="Liu Y."/>
            <person name="Xu W."/>
            <person name="Pan J."/>
            <person name="Luo Z.H."/>
            <person name="Li M."/>
        </authorList>
    </citation>
    <scope>NUCLEOTIDE SEQUENCE [LARGE SCALE GENOMIC DNA]</scope>
    <source>
        <strain evidence="7">SpSt-780</strain>
    </source>
</reference>
<evidence type="ECO:0000256" key="1">
    <source>
        <dbReference type="ARBA" id="ARBA00011073"/>
    </source>
</evidence>
<dbReference type="GO" id="GO:0004252">
    <property type="term" value="F:serine-type endopeptidase activity"/>
    <property type="evidence" value="ECO:0007669"/>
    <property type="project" value="UniProtKB-UniRule"/>
</dbReference>